<dbReference type="EMBL" id="CP119902">
    <property type="protein sequence ID" value="WFD23301.1"/>
    <property type="molecule type" value="Genomic_DNA"/>
</dbReference>
<dbReference type="Gene3D" id="1.25.40.190">
    <property type="entry name" value="Actin-related protein 2/3 complex subunit 5"/>
    <property type="match status" value="1"/>
</dbReference>
<comment type="subcellular location">
    <subcellularLocation>
        <location evidence="1">Cytoplasm</location>
        <location evidence="1">Cytoskeleton</location>
    </subcellularLocation>
</comment>
<keyword evidence="9" id="KW-1185">Reference proteome</keyword>
<dbReference type="PIRSF" id="PIRSF039096">
    <property type="entry name" value="p16-ARC"/>
    <property type="match status" value="1"/>
</dbReference>
<organism evidence="8 9">
    <name type="scientific">Malassezia equina</name>
    <dbReference type="NCBI Taxonomy" id="1381935"/>
    <lineage>
        <taxon>Eukaryota</taxon>
        <taxon>Fungi</taxon>
        <taxon>Dikarya</taxon>
        <taxon>Basidiomycota</taxon>
        <taxon>Ustilaginomycotina</taxon>
        <taxon>Malasseziomycetes</taxon>
        <taxon>Malasseziales</taxon>
        <taxon>Malasseziaceae</taxon>
        <taxon>Malassezia</taxon>
    </lineage>
</organism>
<evidence type="ECO:0000256" key="6">
    <source>
        <dbReference type="ARBA" id="ARBA00060329"/>
    </source>
</evidence>
<evidence type="ECO:0000313" key="8">
    <source>
        <dbReference type="EMBL" id="WFD23301.1"/>
    </source>
</evidence>
<dbReference type="Proteomes" id="UP001214415">
    <property type="component" value="Chromosome 3"/>
</dbReference>
<name>A0AAF0IYW8_9BASI</name>
<dbReference type="AlphaFoldDB" id="A0AAF0IYW8"/>
<dbReference type="GO" id="GO:0034314">
    <property type="term" value="P:Arp2/3 complex-mediated actin nucleation"/>
    <property type="evidence" value="ECO:0007669"/>
    <property type="project" value="InterPro"/>
</dbReference>
<evidence type="ECO:0000256" key="4">
    <source>
        <dbReference type="ARBA" id="ARBA00023212"/>
    </source>
</evidence>
<accession>A0AAF0IYW8</accession>
<dbReference type="SUPFAM" id="SSF69103">
    <property type="entry name" value="Arp2/3 complex 16 kDa subunit ARPC5"/>
    <property type="match status" value="1"/>
</dbReference>
<comment type="similarity">
    <text evidence="2 7">Belongs to the ARPC5 family.</text>
</comment>
<dbReference type="Pfam" id="PF04699">
    <property type="entry name" value="P16-Arc"/>
    <property type="match status" value="1"/>
</dbReference>
<proteinExistence type="inferred from homology"/>
<evidence type="ECO:0000256" key="2">
    <source>
        <dbReference type="ARBA" id="ARBA00006084"/>
    </source>
</evidence>
<evidence type="ECO:0000313" key="9">
    <source>
        <dbReference type="Proteomes" id="UP001214415"/>
    </source>
</evidence>
<comment type="function">
    <text evidence="7">Functions as component of the Arp2/3 complex which is involved in regulation of actin polymerization and together with an activating nucleation-promoting factor (NPF) mediates the formation of branched actin networks. Arp2/3 complex plays a critical role in the control of cell morphogenesis via the modulation of cell polarity development.</text>
</comment>
<dbReference type="GO" id="GO:0030833">
    <property type="term" value="P:regulation of actin filament polymerization"/>
    <property type="evidence" value="ECO:0007669"/>
    <property type="project" value="InterPro"/>
</dbReference>
<keyword evidence="3" id="KW-0963">Cytoplasm</keyword>
<dbReference type="FunFam" id="1.25.40.190:FF:000003">
    <property type="entry name" value="Actin-related protein 2/3 complex subunit 5"/>
    <property type="match status" value="1"/>
</dbReference>
<reference evidence="8" key="1">
    <citation type="submission" date="2023-03" db="EMBL/GenBank/DDBJ databases">
        <title>Mating type loci evolution in Malassezia.</title>
        <authorList>
            <person name="Coelho M.A."/>
        </authorList>
    </citation>
    <scope>NUCLEOTIDE SEQUENCE</scope>
    <source>
        <strain evidence="8">CBS 12830</strain>
    </source>
</reference>
<dbReference type="GO" id="GO:0005885">
    <property type="term" value="C:Arp2/3 protein complex"/>
    <property type="evidence" value="ECO:0007669"/>
    <property type="project" value="InterPro"/>
</dbReference>
<gene>
    <name evidence="8" type="primary">ARC15</name>
    <name evidence="8" type="ORF">MEQU1_001990</name>
</gene>
<sequence length="165" mass="18231">MSDFRHLNVDQYDEEALHPLELAPPDPRSAQELLQLAQAKQAGVRTRLASHDIAGALTEALNDPPTGDHAMEARRATLSLVLDILNSTRTADIAPALKALRMEERDTLMKYLYRGLEAGRTGHSGVNCAVLLSWHEKVRGRKLTQLTQLAGTGCIVRVMTDRRVV</sequence>
<comment type="function">
    <text evidence="6">Functions as a component of the Arp2/3 complex which is involved in regulation of actin polymerization and together with an activating nucleation-promoting factor (NPF) mediates the formation of branched actin networks.</text>
</comment>
<evidence type="ECO:0000256" key="3">
    <source>
        <dbReference type="ARBA" id="ARBA00022490"/>
    </source>
</evidence>
<evidence type="ECO:0000256" key="7">
    <source>
        <dbReference type="RuleBase" id="RU004301"/>
    </source>
</evidence>
<evidence type="ECO:0000256" key="1">
    <source>
        <dbReference type="ARBA" id="ARBA00004245"/>
    </source>
</evidence>
<evidence type="ECO:0000256" key="5">
    <source>
        <dbReference type="ARBA" id="ARBA00040214"/>
    </source>
</evidence>
<dbReference type="InterPro" id="IPR036743">
    <property type="entry name" value="ARPC5_sf"/>
</dbReference>
<dbReference type="GO" id="GO:0044396">
    <property type="term" value="P:actin cortical patch organization"/>
    <property type="evidence" value="ECO:0007669"/>
    <property type="project" value="UniProtKB-ARBA"/>
</dbReference>
<dbReference type="InterPro" id="IPR006789">
    <property type="entry name" value="ARPC5"/>
</dbReference>
<keyword evidence="4 7" id="KW-0206">Cytoskeleton</keyword>
<dbReference type="PANTHER" id="PTHR12644">
    <property type="entry name" value="ARP2/3 COMPLEX 16 KD SUBUNIT P16-ARC"/>
    <property type="match status" value="1"/>
</dbReference>
<protein>
    <recommendedName>
        <fullName evidence="5 7">Actin-related protein 2/3 complex subunit 5</fullName>
    </recommendedName>
</protein>